<evidence type="ECO:0000256" key="3">
    <source>
        <dbReference type="ARBA" id="ARBA00023136"/>
    </source>
</evidence>
<name>A0AA39YC09_9PEZI</name>
<feature type="region of interest" description="Disordered" evidence="5">
    <location>
        <begin position="56"/>
        <end position="78"/>
    </location>
</feature>
<dbReference type="InterPro" id="IPR015338">
    <property type="entry name" value="GT64_dom"/>
</dbReference>
<dbReference type="Gene3D" id="3.90.550.10">
    <property type="entry name" value="Spore Coat Polysaccharide Biosynthesis Protein SpsA, Chain A"/>
    <property type="match status" value="1"/>
</dbReference>
<dbReference type="GO" id="GO:0016757">
    <property type="term" value="F:glycosyltransferase activity"/>
    <property type="evidence" value="ECO:0007669"/>
    <property type="project" value="InterPro"/>
</dbReference>
<evidence type="ECO:0000256" key="5">
    <source>
        <dbReference type="SAM" id="MobiDB-lite"/>
    </source>
</evidence>
<keyword evidence="4" id="KW-1015">Disulfide bond</keyword>
<reference evidence="7" key="1">
    <citation type="submission" date="2023-06" db="EMBL/GenBank/DDBJ databases">
        <title>Genome-scale phylogeny and comparative genomics of the fungal order Sordariales.</title>
        <authorList>
            <consortium name="Lawrence Berkeley National Laboratory"/>
            <person name="Hensen N."/>
            <person name="Bonometti L."/>
            <person name="Westerberg I."/>
            <person name="Brannstrom I.O."/>
            <person name="Guillou S."/>
            <person name="Cros-Aarteil S."/>
            <person name="Calhoun S."/>
            <person name="Haridas S."/>
            <person name="Kuo A."/>
            <person name="Mondo S."/>
            <person name="Pangilinan J."/>
            <person name="Riley R."/>
            <person name="Labutti K."/>
            <person name="Andreopoulos B."/>
            <person name="Lipzen A."/>
            <person name="Chen C."/>
            <person name="Yanf M."/>
            <person name="Daum C."/>
            <person name="Ng V."/>
            <person name="Clum A."/>
            <person name="Steindorff A."/>
            <person name="Ohm R."/>
            <person name="Martin F."/>
            <person name="Silar P."/>
            <person name="Natvig D."/>
            <person name="Lalanne C."/>
            <person name="Gautier V."/>
            <person name="Ament-Velasquez S.L."/>
            <person name="Kruys A."/>
            <person name="Hutchinson M.I."/>
            <person name="Powell A.J."/>
            <person name="Barry K."/>
            <person name="Miller A.N."/>
            <person name="Grigoriev I.V."/>
            <person name="Debuchy R."/>
            <person name="Gladieux P."/>
            <person name="Thoren M.H."/>
            <person name="Johannesson H."/>
        </authorList>
    </citation>
    <scope>NUCLEOTIDE SEQUENCE</scope>
    <source>
        <strain evidence="7">SMH2532-1</strain>
    </source>
</reference>
<evidence type="ECO:0000313" key="7">
    <source>
        <dbReference type="EMBL" id="KAK0649861.1"/>
    </source>
</evidence>
<dbReference type="Proteomes" id="UP001174936">
    <property type="component" value="Unassembled WGS sequence"/>
</dbReference>
<evidence type="ECO:0000256" key="2">
    <source>
        <dbReference type="ARBA" id="ARBA00022679"/>
    </source>
</evidence>
<dbReference type="PANTHER" id="PTHR48261">
    <property type="entry name" value="ACETYLGLUCOSAMINYLTRANSFERASE"/>
    <property type="match status" value="1"/>
</dbReference>
<dbReference type="GO" id="GO:0016020">
    <property type="term" value="C:membrane"/>
    <property type="evidence" value="ECO:0007669"/>
    <property type="project" value="UniProtKB-SubCell"/>
</dbReference>
<dbReference type="Pfam" id="PF09258">
    <property type="entry name" value="Glyco_transf_64"/>
    <property type="match status" value="1"/>
</dbReference>
<evidence type="ECO:0000313" key="8">
    <source>
        <dbReference type="Proteomes" id="UP001174936"/>
    </source>
</evidence>
<gene>
    <name evidence="7" type="ORF">B0T16DRAFT_457232</name>
</gene>
<comment type="subcellular location">
    <subcellularLocation>
        <location evidence="1">Membrane</location>
    </subcellularLocation>
</comment>
<dbReference type="AlphaFoldDB" id="A0AA39YC09"/>
<dbReference type="PANTHER" id="PTHR48261:SF2">
    <property type="entry name" value="ACETYLGLUCOSAMINYLTRANSFERASE"/>
    <property type="match status" value="1"/>
</dbReference>
<keyword evidence="2 7" id="KW-0808">Transferase</keyword>
<proteinExistence type="predicted"/>
<dbReference type="SUPFAM" id="SSF53448">
    <property type="entry name" value="Nucleotide-diphospho-sugar transferases"/>
    <property type="match status" value="1"/>
</dbReference>
<feature type="domain" description="Glycosyl transferase 64" evidence="6">
    <location>
        <begin position="121"/>
        <end position="362"/>
    </location>
</feature>
<keyword evidence="8" id="KW-1185">Reference proteome</keyword>
<dbReference type="InterPro" id="IPR004263">
    <property type="entry name" value="Exostosin"/>
</dbReference>
<organism evidence="7 8">
    <name type="scientific">Cercophora newfieldiana</name>
    <dbReference type="NCBI Taxonomy" id="92897"/>
    <lineage>
        <taxon>Eukaryota</taxon>
        <taxon>Fungi</taxon>
        <taxon>Dikarya</taxon>
        <taxon>Ascomycota</taxon>
        <taxon>Pezizomycotina</taxon>
        <taxon>Sordariomycetes</taxon>
        <taxon>Sordariomycetidae</taxon>
        <taxon>Sordariales</taxon>
        <taxon>Lasiosphaeriaceae</taxon>
        <taxon>Cercophora</taxon>
    </lineage>
</organism>
<keyword evidence="3" id="KW-0472">Membrane</keyword>
<evidence type="ECO:0000259" key="6">
    <source>
        <dbReference type="Pfam" id="PF09258"/>
    </source>
</evidence>
<dbReference type="EMBL" id="JAULSV010000003">
    <property type="protein sequence ID" value="KAK0649861.1"/>
    <property type="molecule type" value="Genomic_DNA"/>
</dbReference>
<evidence type="ECO:0000256" key="1">
    <source>
        <dbReference type="ARBA" id="ARBA00004370"/>
    </source>
</evidence>
<comment type="caution">
    <text evidence="7">The sequence shown here is derived from an EMBL/GenBank/DDBJ whole genome shotgun (WGS) entry which is preliminary data.</text>
</comment>
<sequence>MLRAVEGLGGLSPRKLVTILCSTIFLFAVALSLLGGHLAAPLAAVKAGAAHLSPQTAPSPSLLPDAATPPPQSDEVASPPVAALPVPLGYASTCGKDIHAETRKVWLEADARYAHLMDDKFTIAILTYKRPDVLNITLTKILSAPIPSLHEIVIISVEPPNPPPSYTTPSGVRIRYRRSSHNSLNQRFIPDPLYETQAILSHDDDVMWEPSDLEFVFQTWRQLGRYRITGALPRCFSRNDKGSLSYHPCKKGNDWYSLVLTNLAFVHISFMDYYSSSEQIPTTIRAHVEENFNCEDLAMNYMASMLTCTGPLHVQGKAKVTNQDPKKGISRGGNHFAKRNRCLNYFEEVIGFFPLVQQMGSIHRGMDWFN</sequence>
<protein>
    <submittedName>
        <fullName evidence="7">Glycosyl transferase family 64 domain-containing protein</fullName>
    </submittedName>
</protein>
<accession>A0AA39YC09</accession>
<evidence type="ECO:0000256" key="4">
    <source>
        <dbReference type="ARBA" id="ARBA00023157"/>
    </source>
</evidence>
<dbReference type="InterPro" id="IPR029044">
    <property type="entry name" value="Nucleotide-diphossugar_trans"/>
</dbReference>